<keyword evidence="2" id="KW-1185">Reference proteome</keyword>
<comment type="caution">
    <text evidence="1">The sequence shown here is derived from an EMBL/GenBank/DDBJ whole genome shotgun (WGS) entry which is preliminary data.</text>
</comment>
<protein>
    <recommendedName>
        <fullName evidence="3">DUF4275 family protein</fullName>
    </recommendedName>
</protein>
<evidence type="ECO:0008006" key="3">
    <source>
        <dbReference type="Google" id="ProtNLM"/>
    </source>
</evidence>
<dbReference type="Pfam" id="PF14101">
    <property type="entry name" value="DUF4275"/>
    <property type="match status" value="1"/>
</dbReference>
<evidence type="ECO:0000313" key="2">
    <source>
        <dbReference type="Proteomes" id="UP000674416"/>
    </source>
</evidence>
<dbReference type="RefSeq" id="WP_053604779.1">
    <property type="nucleotide sequence ID" value="NZ_JAFDST010000002.1"/>
</dbReference>
<organism evidence="1 2">
    <name type="scientific">Bacillus capparidis</name>
    <dbReference type="NCBI Taxonomy" id="1840411"/>
    <lineage>
        <taxon>Bacteria</taxon>
        <taxon>Bacillati</taxon>
        <taxon>Bacillota</taxon>
        <taxon>Bacilli</taxon>
        <taxon>Bacillales</taxon>
        <taxon>Bacillaceae</taxon>
        <taxon>Bacillus</taxon>
    </lineage>
</organism>
<dbReference type="Proteomes" id="UP000674416">
    <property type="component" value="Unassembled WGS sequence"/>
</dbReference>
<accession>A0ABS4CWL9</accession>
<proteinExistence type="predicted"/>
<name>A0ABS4CWL9_9BACI</name>
<reference evidence="1 2" key="1">
    <citation type="submission" date="2021-01" db="EMBL/GenBank/DDBJ databases">
        <title>Genomic Encyclopedia of Type Strains, Phase IV (KMG-IV): sequencing the most valuable type-strain genomes for metagenomic binning, comparative biology and taxonomic classification.</title>
        <authorList>
            <person name="Goeker M."/>
        </authorList>
    </citation>
    <scope>NUCLEOTIDE SEQUENCE [LARGE SCALE GENOMIC DNA]</scope>
    <source>
        <strain evidence="1 2">DSM 103394</strain>
    </source>
</reference>
<evidence type="ECO:0000313" key="1">
    <source>
        <dbReference type="EMBL" id="MBP1081951.1"/>
    </source>
</evidence>
<gene>
    <name evidence="1" type="ORF">JOC74_002444</name>
</gene>
<dbReference type="InterPro" id="IPR025454">
    <property type="entry name" value="DUF4275"/>
</dbReference>
<sequence>MDLIDLLKSSYLWHLFSYEKKSCLRDNQANNAFHEEVKKECYLFYQHSEYALILENASCLTAADLFNEGDVYITDKKFTWTYVNTHESYLGPYFSRKNNE</sequence>
<dbReference type="EMBL" id="JAFDST010000002">
    <property type="protein sequence ID" value="MBP1081951.1"/>
    <property type="molecule type" value="Genomic_DNA"/>
</dbReference>